<dbReference type="EMBL" id="KV418073">
    <property type="protein sequence ID" value="KZP03429.1"/>
    <property type="molecule type" value="Genomic_DNA"/>
</dbReference>
<evidence type="ECO:0000313" key="1">
    <source>
        <dbReference type="EMBL" id="KZP03429.1"/>
    </source>
</evidence>
<keyword evidence="2" id="KW-1185">Reference proteome</keyword>
<gene>
    <name evidence="1" type="ORF">FIBSPDRAFT_905030</name>
</gene>
<sequence length="136" mass="15440">MMDLRDNFHARKIQILEPCSIGVLIQITPCQRKVDRKVEMVWDDERNEWGAPPLARTNNGVSTEKREIHLVMKEGPKGYVQTEGRQIKEWGSDMAKSHKKHVKVLGNKVAQQHANIIGIHRNEGANKIARAVGNVD</sequence>
<name>A0A167TZ14_9AGAM</name>
<accession>A0A167TZ14</accession>
<evidence type="ECO:0000313" key="2">
    <source>
        <dbReference type="Proteomes" id="UP000076532"/>
    </source>
</evidence>
<proteinExistence type="predicted"/>
<organism evidence="1 2">
    <name type="scientific">Athelia psychrophila</name>
    <dbReference type="NCBI Taxonomy" id="1759441"/>
    <lineage>
        <taxon>Eukaryota</taxon>
        <taxon>Fungi</taxon>
        <taxon>Dikarya</taxon>
        <taxon>Basidiomycota</taxon>
        <taxon>Agaricomycotina</taxon>
        <taxon>Agaricomycetes</taxon>
        <taxon>Agaricomycetidae</taxon>
        <taxon>Atheliales</taxon>
        <taxon>Atheliaceae</taxon>
        <taxon>Athelia</taxon>
    </lineage>
</organism>
<protein>
    <submittedName>
        <fullName evidence="1">Uncharacterized protein</fullName>
    </submittedName>
</protein>
<reference evidence="1 2" key="1">
    <citation type="journal article" date="2016" name="Mol. Biol. Evol.">
        <title>Comparative Genomics of Early-Diverging Mushroom-Forming Fungi Provides Insights into the Origins of Lignocellulose Decay Capabilities.</title>
        <authorList>
            <person name="Nagy L.G."/>
            <person name="Riley R."/>
            <person name="Tritt A."/>
            <person name="Adam C."/>
            <person name="Daum C."/>
            <person name="Floudas D."/>
            <person name="Sun H."/>
            <person name="Yadav J.S."/>
            <person name="Pangilinan J."/>
            <person name="Larsson K.H."/>
            <person name="Matsuura K."/>
            <person name="Barry K."/>
            <person name="Labutti K."/>
            <person name="Kuo R."/>
            <person name="Ohm R.A."/>
            <person name="Bhattacharya S.S."/>
            <person name="Shirouzu T."/>
            <person name="Yoshinaga Y."/>
            <person name="Martin F.M."/>
            <person name="Grigoriev I.V."/>
            <person name="Hibbett D.S."/>
        </authorList>
    </citation>
    <scope>NUCLEOTIDE SEQUENCE [LARGE SCALE GENOMIC DNA]</scope>
    <source>
        <strain evidence="1 2">CBS 109695</strain>
    </source>
</reference>
<dbReference type="Proteomes" id="UP000076532">
    <property type="component" value="Unassembled WGS sequence"/>
</dbReference>
<dbReference type="AlphaFoldDB" id="A0A167TZ14"/>